<gene>
    <name evidence="1" type="ORF">CLUMA_CG001341</name>
</gene>
<evidence type="ECO:0000313" key="1">
    <source>
        <dbReference type="EMBL" id="CRK87544.1"/>
    </source>
</evidence>
<reference evidence="1 2" key="1">
    <citation type="submission" date="2015-04" db="EMBL/GenBank/DDBJ databases">
        <authorList>
            <person name="Syromyatnikov M.Y."/>
            <person name="Popov V.N."/>
        </authorList>
    </citation>
    <scope>NUCLEOTIDE SEQUENCE [LARGE SCALE GENOMIC DNA]</scope>
</reference>
<accession>A0A1J1HHN3</accession>
<organism evidence="1 2">
    <name type="scientific">Clunio marinus</name>
    <dbReference type="NCBI Taxonomy" id="568069"/>
    <lineage>
        <taxon>Eukaryota</taxon>
        <taxon>Metazoa</taxon>
        <taxon>Ecdysozoa</taxon>
        <taxon>Arthropoda</taxon>
        <taxon>Hexapoda</taxon>
        <taxon>Insecta</taxon>
        <taxon>Pterygota</taxon>
        <taxon>Neoptera</taxon>
        <taxon>Endopterygota</taxon>
        <taxon>Diptera</taxon>
        <taxon>Nematocera</taxon>
        <taxon>Chironomoidea</taxon>
        <taxon>Chironomidae</taxon>
        <taxon>Clunio</taxon>
    </lineage>
</organism>
<proteinExistence type="predicted"/>
<dbReference type="Proteomes" id="UP000183832">
    <property type="component" value="Unassembled WGS sequence"/>
</dbReference>
<dbReference type="AlphaFoldDB" id="A0A1J1HHN3"/>
<evidence type="ECO:0000313" key="2">
    <source>
        <dbReference type="Proteomes" id="UP000183832"/>
    </source>
</evidence>
<keyword evidence="2" id="KW-1185">Reference proteome</keyword>
<name>A0A1J1HHN3_9DIPT</name>
<sequence>MNIEPESCSPCPSVKRKIFLNRGLSRHSSICVSSSSLRQQINVRVNIVANTQQEDDELSEKKYT</sequence>
<protein>
    <submittedName>
        <fullName evidence="1">CLUMA_CG001341, isoform A</fullName>
    </submittedName>
</protein>
<dbReference type="EMBL" id="CVRI01000004">
    <property type="protein sequence ID" value="CRK87544.1"/>
    <property type="molecule type" value="Genomic_DNA"/>
</dbReference>